<dbReference type="InterPro" id="IPR011629">
    <property type="entry name" value="CobW-like_C"/>
</dbReference>
<dbReference type="SUPFAM" id="SSF90002">
    <property type="entry name" value="Hypothetical protein YjiA, C-terminal domain"/>
    <property type="match status" value="1"/>
</dbReference>
<evidence type="ECO:0000313" key="3">
    <source>
        <dbReference type="Proteomes" id="UP000076925"/>
    </source>
</evidence>
<organism evidence="2 3">
    <name type="scientific">Scytonema hofmannii PCC 7110</name>
    <dbReference type="NCBI Taxonomy" id="128403"/>
    <lineage>
        <taxon>Bacteria</taxon>
        <taxon>Bacillati</taxon>
        <taxon>Cyanobacteriota</taxon>
        <taxon>Cyanophyceae</taxon>
        <taxon>Nostocales</taxon>
        <taxon>Scytonemataceae</taxon>
        <taxon>Scytonema</taxon>
    </lineage>
</organism>
<evidence type="ECO:0000313" key="2">
    <source>
        <dbReference type="EMBL" id="KYC43032.1"/>
    </source>
</evidence>
<evidence type="ECO:0000259" key="1">
    <source>
        <dbReference type="Pfam" id="PF07683"/>
    </source>
</evidence>
<dbReference type="OrthoDB" id="539483at2"/>
<protein>
    <submittedName>
        <fullName evidence="2">GTPase, G3E family protein</fullName>
    </submittedName>
</protein>
<feature type="domain" description="CobW C-terminal" evidence="1">
    <location>
        <begin position="148"/>
        <end position="241"/>
    </location>
</feature>
<comment type="caution">
    <text evidence="2">The sequence shown here is derived from an EMBL/GenBank/DDBJ whole genome shotgun (WGS) entry which is preliminary data.</text>
</comment>
<accession>A0A139XEK7</accession>
<dbReference type="STRING" id="128403.WA1_13090"/>
<dbReference type="RefSeq" id="WP_017745191.1">
    <property type="nucleotide sequence ID" value="NZ_KQ976354.1"/>
</dbReference>
<dbReference type="Proteomes" id="UP000076925">
    <property type="component" value="Unassembled WGS sequence"/>
</dbReference>
<dbReference type="AlphaFoldDB" id="A0A139XEK7"/>
<gene>
    <name evidence="2" type="ORF">WA1_13090</name>
</gene>
<dbReference type="Pfam" id="PF07683">
    <property type="entry name" value="CobW_C"/>
    <property type="match status" value="1"/>
</dbReference>
<name>A0A139XEK7_9CYAN</name>
<sequence>MSTPIITVVAGPPGVGKTTWIYQHIATPDGNYHVSDEEPLYLSLGSGNILIDQTRLKAELPHVKVFGDDRQVDFFNQLPKANAVYIELGSYLQLGVVAQVLNNLPYWKVALFPPQLTDKYSDWYSWAEAILPGAAIDTNTDTTHLWRVLTTGEVIDEDSLHEFWYEITHGAYGKVARAKGVFEVADGRSLYADFVLGVPSTDFLELNLPRYLEGRPKRFSGIEVLGQNLDEAAMHQTLEDCCLSEVAIRQYQQQVKQILVEEIQA</sequence>
<proteinExistence type="predicted"/>
<keyword evidence="3" id="KW-1185">Reference proteome</keyword>
<dbReference type="EMBL" id="ANNX02000016">
    <property type="protein sequence ID" value="KYC43032.1"/>
    <property type="molecule type" value="Genomic_DNA"/>
</dbReference>
<reference evidence="2 3" key="1">
    <citation type="journal article" date="2013" name="Genome Biol. Evol.">
        <title>Genomes of Stigonematalean cyanobacteria (subsection V) and the evolution of oxygenic photosynthesis from prokaryotes to plastids.</title>
        <authorList>
            <person name="Dagan T."/>
            <person name="Roettger M."/>
            <person name="Stucken K."/>
            <person name="Landan G."/>
            <person name="Koch R."/>
            <person name="Major P."/>
            <person name="Gould S.B."/>
            <person name="Goremykin V.V."/>
            <person name="Rippka R."/>
            <person name="Tandeau de Marsac N."/>
            <person name="Gugger M."/>
            <person name="Lockhart P.J."/>
            <person name="Allen J.F."/>
            <person name="Brune I."/>
            <person name="Maus I."/>
            <person name="Puhler A."/>
            <person name="Martin W.F."/>
        </authorList>
    </citation>
    <scope>NUCLEOTIDE SEQUENCE [LARGE SCALE GENOMIC DNA]</scope>
    <source>
        <strain evidence="2 3">PCC 7110</strain>
    </source>
</reference>